<proteinExistence type="predicted"/>
<evidence type="ECO:0000259" key="1">
    <source>
        <dbReference type="Pfam" id="PF13946"/>
    </source>
</evidence>
<accession>A0AAU7JN31</accession>
<dbReference type="InterPro" id="IPR038255">
    <property type="entry name" value="PBS_linker_sf"/>
</dbReference>
<reference evidence="2" key="1">
    <citation type="submission" date="2024-05" db="EMBL/GenBank/DDBJ databases">
        <authorList>
            <person name="Kim S."/>
            <person name="Heo J."/>
            <person name="Choi H."/>
            <person name="Choi Y."/>
            <person name="Kwon S.-W."/>
            <person name="Kim Y."/>
        </authorList>
    </citation>
    <scope>NUCLEOTIDE SEQUENCE</scope>
    <source>
        <strain evidence="2">KACC 23698</strain>
    </source>
</reference>
<dbReference type="Gene3D" id="1.10.3130.20">
    <property type="entry name" value="Phycobilisome linker domain"/>
    <property type="match status" value="1"/>
</dbReference>
<dbReference type="AlphaFoldDB" id="A0AAU7JN31"/>
<organism evidence="2">
    <name type="scientific">Alsobacter sp. KACC 23698</name>
    <dbReference type="NCBI Taxonomy" id="3149229"/>
    <lineage>
        <taxon>Bacteria</taxon>
        <taxon>Pseudomonadati</taxon>
        <taxon>Pseudomonadota</taxon>
        <taxon>Alphaproteobacteria</taxon>
        <taxon>Hyphomicrobiales</taxon>
        <taxon>Alsobacteraceae</taxon>
        <taxon>Alsobacter</taxon>
    </lineage>
</organism>
<gene>
    <name evidence="2" type="ORF">ABEG18_06365</name>
</gene>
<sequence length="86" mass="8891">MGFVNSAEFKAVYGAGASNAQIVDRLYHNVLGRAGEPSGTDFWVGKLQSGASVADVLANFSESPENVAKVAPLIGIGISLETGFFA</sequence>
<name>A0AAU7JN31_9HYPH</name>
<dbReference type="Pfam" id="PF13946">
    <property type="entry name" value="DUF4214"/>
    <property type="match status" value="1"/>
</dbReference>
<feature type="domain" description="DUF4214" evidence="1">
    <location>
        <begin position="2"/>
        <end position="69"/>
    </location>
</feature>
<evidence type="ECO:0000313" key="2">
    <source>
        <dbReference type="EMBL" id="XBO41700.1"/>
    </source>
</evidence>
<protein>
    <submittedName>
        <fullName evidence="2">DUF4214 domain-containing protein</fullName>
    </submittedName>
</protein>
<dbReference type="EMBL" id="CP157484">
    <property type="protein sequence ID" value="XBO41700.1"/>
    <property type="molecule type" value="Genomic_DNA"/>
</dbReference>
<dbReference type="InterPro" id="IPR025282">
    <property type="entry name" value="DUF4214"/>
</dbReference>